<gene>
    <name evidence="2" type="ORF">QAB22_028505</name>
</gene>
<dbReference type="AlphaFoldDB" id="A0AAW9PSH4"/>
<dbReference type="RefSeq" id="WP_131368068.1">
    <property type="nucleotide sequence ID" value="NZ_JARTTN020000002.1"/>
</dbReference>
<keyword evidence="1" id="KW-1133">Transmembrane helix</keyword>
<accession>A0AAW9PSH4</accession>
<keyword evidence="1" id="KW-0472">Membrane</keyword>
<dbReference type="Proteomes" id="UP001176846">
    <property type="component" value="Unassembled WGS sequence"/>
</dbReference>
<evidence type="ECO:0000256" key="1">
    <source>
        <dbReference type="SAM" id="Phobius"/>
    </source>
</evidence>
<keyword evidence="1" id="KW-0812">Transmembrane</keyword>
<dbReference type="EMBL" id="JARTTN020000002">
    <property type="protein sequence ID" value="MEC6060401.1"/>
    <property type="molecule type" value="Genomic_DNA"/>
</dbReference>
<reference evidence="2" key="1">
    <citation type="journal article" date="2023" name="Nat. Commun.">
        <title>Genomic dissection of endemic carbapenem resistance reveals metallo-beta-lactamase dissemination through clonal, plasmid and integron transfer.</title>
        <authorList>
            <person name="Macesic N."/>
            <person name="Hawkey J."/>
            <person name="Vezina B."/>
            <person name="Wisniewski J.A."/>
            <person name="Cottingham H."/>
            <person name="Blakeway L.V."/>
            <person name="Harshegyi T."/>
            <person name="Pragastis K."/>
            <person name="Badoordeen G.Z."/>
            <person name="Dennison A."/>
            <person name="Spelman D.W."/>
            <person name="Jenney A.W.J."/>
            <person name="Peleg A.Y."/>
        </authorList>
    </citation>
    <scope>NUCLEOTIDE SEQUENCE</scope>
    <source>
        <strain evidence="2">CPO071</strain>
    </source>
</reference>
<feature type="transmembrane region" description="Helical" evidence="1">
    <location>
        <begin position="13"/>
        <end position="34"/>
    </location>
</feature>
<sequence length="161" mass="18767">MSASMSFDIMIDFFIGLGGVVLGVSMSCFVNYLFNHGNKHDSYNKWRRERLYIKVISLRDSIKKISLEIALSTSQIECHSDDDIKQKIHTQYAYVLDDISEISILLRKNQRDKLYAYFIFYVESQVAFKLSLKNPNFNLSPFIERSQRFNGLVSDIINNMK</sequence>
<proteinExistence type="predicted"/>
<reference evidence="2" key="2">
    <citation type="submission" date="2024-01" db="EMBL/GenBank/DDBJ databases">
        <authorList>
            <person name="Macesic N."/>
        </authorList>
    </citation>
    <scope>NUCLEOTIDE SEQUENCE</scope>
    <source>
        <strain evidence="2">CPO071</strain>
    </source>
</reference>
<organism evidence="2 3">
    <name type="scientific">Klebsiella variicola</name>
    <dbReference type="NCBI Taxonomy" id="244366"/>
    <lineage>
        <taxon>Bacteria</taxon>
        <taxon>Pseudomonadati</taxon>
        <taxon>Pseudomonadota</taxon>
        <taxon>Gammaproteobacteria</taxon>
        <taxon>Enterobacterales</taxon>
        <taxon>Enterobacteriaceae</taxon>
        <taxon>Klebsiella/Raoultella group</taxon>
        <taxon>Klebsiella</taxon>
        <taxon>Klebsiella pneumoniae complex</taxon>
    </lineage>
</organism>
<evidence type="ECO:0008006" key="4">
    <source>
        <dbReference type="Google" id="ProtNLM"/>
    </source>
</evidence>
<name>A0AAW9PSH4_KLEVA</name>
<comment type="caution">
    <text evidence="2">The sequence shown here is derived from an EMBL/GenBank/DDBJ whole genome shotgun (WGS) entry which is preliminary data.</text>
</comment>
<protein>
    <recommendedName>
        <fullName evidence="4">DUF4760 domain-containing protein</fullName>
    </recommendedName>
</protein>
<evidence type="ECO:0000313" key="3">
    <source>
        <dbReference type="Proteomes" id="UP001176846"/>
    </source>
</evidence>
<evidence type="ECO:0000313" key="2">
    <source>
        <dbReference type="EMBL" id="MEC6060401.1"/>
    </source>
</evidence>